<evidence type="ECO:0000313" key="1">
    <source>
        <dbReference type="EMBL" id="ONM34351.1"/>
    </source>
</evidence>
<dbReference type="EMBL" id="CM007649">
    <property type="protein sequence ID" value="ONM34351.1"/>
    <property type="molecule type" value="Genomic_DNA"/>
</dbReference>
<reference evidence="1" key="1">
    <citation type="submission" date="2015-12" db="EMBL/GenBank/DDBJ databases">
        <title>Update maize B73 reference genome by single molecule sequencing technologies.</title>
        <authorList>
            <consortium name="Maize Genome Sequencing Project"/>
            <person name="Ware D."/>
        </authorList>
    </citation>
    <scope>NUCLEOTIDE SEQUENCE [LARGE SCALE GENOMIC DNA]</scope>
    <source>
        <tissue evidence="1">Seedling</tissue>
    </source>
</reference>
<gene>
    <name evidence="1" type="ORF">ZEAMMB73_Zm00001d042029</name>
</gene>
<name>A0A1D6N0N7_MAIZE</name>
<accession>A0A1D6N0N7</accession>
<dbReference type="PaxDb" id="4577-GRMZM2G136687_P01"/>
<sequence length="122" mass="13477">MANLELLRERNAARAWLQKMFPRAQDAKKTVGEAKTMAEDEAQKLLFARDIIVIARVQAEASLSEQSTELQALRAAVSTVCAHLSPPPPVKVALPDWLRTLPDHVEYVVLEGVVYGSSIALR</sequence>
<protein>
    <submittedName>
        <fullName evidence="1">Uncharacterized protein</fullName>
    </submittedName>
</protein>
<organism evidence="1">
    <name type="scientific">Zea mays</name>
    <name type="common">Maize</name>
    <dbReference type="NCBI Taxonomy" id="4577"/>
    <lineage>
        <taxon>Eukaryota</taxon>
        <taxon>Viridiplantae</taxon>
        <taxon>Streptophyta</taxon>
        <taxon>Embryophyta</taxon>
        <taxon>Tracheophyta</taxon>
        <taxon>Spermatophyta</taxon>
        <taxon>Magnoliopsida</taxon>
        <taxon>Liliopsida</taxon>
        <taxon>Poales</taxon>
        <taxon>Poaceae</taxon>
        <taxon>PACMAD clade</taxon>
        <taxon>Panicoideae</taxon>
        <taxon>Andropogonodae</taxon>
        <taxon>Andropogoneae</taxon>
        <taxon>Tripsacinae</taxon>
        <taxon>Zea</taxon>
    </lineage>
</organism>
<proteinExistence type="predicted"/>
<dbReference type="InParanoid" id="A0A1D6N0N7"/>
<dbReference type="AlphaFoldDB" id="A0A1D6N0N7"/>
<dbReference type="SMR" id="A0A1D6N0N7"/>